<dbReference type="PANTHER" id="PTHR22050:SF0">
    <property type="entry name" value="TRANSMEMBRANE PROTEIN 131 HOMOLOG"/>
    <property type="match status" value="1"/>
</dbReference>
<keyword evidence="3" id="KW-0812">Transmembrane</keyword>
<feature type="signal peptide" evidence="8">
    <location>
        <begin position="1"/>
        <end position="19"/>
    </location>
</feature>
<feature type="region of interest" description="Disordered" evidence="7">
    <location>
        <begin position="1692"/>
        <end position="1720"/>
    </location>
</feature>
<feature type="compositionally biased region" description="Polar residues" evidence="7">
    <location>
        <begin position="1523"/>
        <end position="1537"/>
    </location>
</feature>
<feature type="compositionally biased region" description="Low complexity" evidence="7">
    <location>
        <begin position="1247"/>
        <end position="1256"/>
    </location>
</feature>
<feature type="domain" description="TMEM131 second Ig-like" evidence="10">
    <location>
        <begin position="154"/>
        <end position="243"/>
    </location>
</feature>
<feature type="compositionally biased region" description="Basic and acidic residues" evidence="7">
    <location>
        <begin position="1349"/>
        <end position="1363"/>
    </location>
</feature>
<evidence type="ECO:0000259" key="12">
    <source>
        <dbReference type="Pfam" id="PF24501"/>
    </source>
</evidence>
<feature type="region of interest" description="Disordered" evidence="7">
    <location>
        <begin position="1774"/>
        <end position="1834"/>
    </location>
</feature>
<dbReference type="Proteomes" id="UP001642540">
    <property type="component" value="Unassembled WGS sequence"/>
</dbReference>
<dbReference type="EMBL" id="CAXLJM020000006">
    <property type="protein sequence ID" value="CAL8071680.1"/>
    <property type="molecule type" value="Genomic_DNA"/>
</dbReference>
<feature type="domain" description="Transmembrane protein 131-like N-terminal" evidence="9">
    <location>
        <begin position="54"/>
        <end position="137"/>
    </location>
</feature>
<feature type="domain" description="TMEM131L fourth Ig-like" evidence="11">
    <location>
        <begin position="765"/>
        <end position="909"/>
    </location>
</feature>
<evidence type="ECO:0000256" key="5">
    <source>
        <dbReference type="ARBA" id="ARBA00022989"/>
    </source>
</evidence>
<dbReference type="Pfam" id="PF24495">
    <property type="entry name" value="Ig_TMEM131_2"/>
    <property type="match status" value="1"/>
</dbReference>
<feature type="compositionally biased region" description="Low complexity" evidence="7">
    <location>
        <begin position="1450"/>
        <end position="1463"/>
    </location>
</feature>
<comment type="subcellular location">
    <subcellularLocation>
        <location evidence="1">Membrane</location>
        <topology evidence="1">Single-pass type I membrane protein</topology>
    </subcellularLocation>
</comment>
<feature type="compositionally biased region" description="Low complexity" evidence="7">
    <location>
        <begin position="1263"/>
        <end position="1276"/>
    </location>
</feature>
<feature type="domain" description="TMEM131L fifth Ig-like" evidence="12">
    <location>
        <begin position="992"/>
        <end position="1042"/>
    </location>
</feature>
<dbReference type="InterPro" id="IPR022113">
    <property type="entry name" value="TMEM131L_N"/>
</dbReference>
<keyword evidence="6" id="KW-0472">Membrane</keyword>
<evidence type="ECO:0000256" key="4">
    <source>
        <dbReference type="ARBA" id="ARBA00022729"/>
    </source>
</evidence>
<feature type="compositionally biased region" description="Polar residues" evidence="7">
    <location>
        <begin position="1288"/>
        <end position="1299"/>
    </location>
</feature>
<dbReference type="Pfam" id="PF24501">
    <property type="entry name" value="Ig_TMEM131L_5"/>
    <property type="match status" value="1"/>
</dbReference>
<proteinExistence type="inferred from homology"/>
<dbReference type="InterPro" id="IPR055436">
    <property type="entry name" value="Ig_TMEM131L_4"/>
</dbReference>
<feature type="compositionally biased region" description="Polar residues" evidence="7">
    <location>
        <begin position="1791"/>
        <end position="1802"/>
    </location>
</feature>
<dbReference type="PANTHER" id="PTHR22050">
    <property type="entry name" value="RW1 PROTEIN HOMOLOG"/>
    <property type="match status" value="1"/>
</dbReference>
<feature type="region of interest" description="Disordered" evidence="7">
    <location>
        <begin position="1522"/>
        <end position="1541"/>
    </location>
</feature>
<evidence type="ECO:0000256" key="3">
    <source>
        <dbReference type="ARBA" id="ARBA00022692"/>
    </source>
</evidence>
<keyword evidence="5" id="KW-1133">Transmembrane helix</keyword>
<accession>A0ABP1PN32</accession>
<dbReference type="Pfam" id="PF12371">
    <property type="entry name" value="TMEM131_like_N"/>
    <property type="match status" value="1"/>
</dbReference>
<comment type="similarity">
    <text evidence="2">Belongs to the TMEM131 family.</text>
</comment>
<dbReference type="InterPro" id="IPR056311">
    <property type="entry name" value="TMEM131_Ig_2"/>
</dbReference>
<feature type="compositionally biased region" description="Polar residues" evidence="7">
    <location>
        <begin position="1214"/>
        <end position="1237"/>
    </location>
</feature>
<dbReference type="InterPro" id="IPR039877">
    <property type="entry name" value="TMEM131-like"/>
</dbReference>
<feature type="region of interest" description="Disordered" evidence="7">
    <location>
        <begin position="1145"/>
        <end position="1413"/>
    </location>
</feature>
<protein>
    <recommendedName>
        <fullName evidence="15">Transmembrane protein</fullName>
    </recommendedName>
</protein>
<gene>
    <name evidence="13" type="ORF">ODALV1_LOCUS1834</name>
</gene>
<evidence type="ECO:0000256" key="2">
    <source>
        <dbReference type="ARBA" id="ARBA00006682"/>
    </source>
</evidence>
<evidence type="ECO:0000259" key="10">
    <source>
        <dbReference type="Pfam" id="PF24495"/>
    </source>
</evidence>
<keyword evidence="14" id="KW-1185">Reference proteome</keyword>
<evidence type="ECO:0000256" key="7">
    <source>
        <dbReference type="SAM" id="MobiDB-lite"/>
    </source>
</evidence>
<feature type="compositionally biased region" description="Basic and acidic residues" evidence="7">
    <location>
        <begin position="1376"/>
        <end position="1406"/>
    </location>
</feature>
<evidence type="ECO:0000313" key="14">
    <source>
        <dbReference type="Proteomes" id="UP001642540"/>
    </source>
</evidence>
<evidence type="ECO:0008006" key="15">
    <source>
        <dbReference type="Google" id="ProtNLM"/>
    </source>
</evidence>
<comment type="caution">
    <text evidence="13">The sequence shown here is derived from an EMBL/GenBank/DDBJ whole genome shotgun (WGS) entry which is preliminary data.</text>
</comment>
<name>A0ABP1PN32_9HEXA</name>
<evidence type="ECO:0000256" key="6">
    <source>
        <dbReference type="ARBA" id="ARBA00023136"/>
    </source>
</evidence>
<feature type="chain" id="PRO_5045866164" description="Transmembrane protein" evidence="8">
    <location>
        <begin position="20"/>
        <end position="1949"/>
    </location>
</feature>
<reference evidence="13 14" key="1">
    <citation type="submission" date="2024-08" db="EMBL/GenBank/DDBJ databases">
        <authorList>
            <person name="Cucini C."/>
            <person name="Frati F."/>
        </authorList>
    </citation>
    <scope>NUCLEOTIDE SEQUENCE [LARGE SCALE GENOMIC DNA]</scope>
</reference>
<dbReference type="InterPro" id="IPR055437">
    <property type="entry name" value="TMEM131L_Ig_5"/>
</dbReference>
<feature type="compositionally biased region" description="Polar residues" evidence="7">
    <location>
        <begin position="1334"/>
        <end position="1343"/>
    </location>
</feature>
<organism evidence="13 14">
    <name type="scientific">Orchesella dallaii</name>
    <dbReference type="NCBI Taxonomy" id="48710"/>
    <lineage>
        <taxon>Eukaryota</taxon>
        <taxon>Metazoa</taxon>
        <taxon>Ecdysozoa</taxon>
        <taxon>Arthropoda</taxon>
        <taxon>Hexapoda</taxon>
        <taxon>Collembola</taxon>
        <taxon>Entomobryomorpha</taxon>
        <taxon>Entomobryoidea</taxon>
        <taxon>Orchesellidae</taxon>
        <taxon>Orchesellinae</taxon>
        <taxon>Orchesella</taxon>
    </lineage>
</organism>
<evidence type="ECO:0000259" key="11">
    <source>
        <dbReference type="Pfam" id="PF24499"/>
    </source>
</evidence>
<evidence type="ECO:0000259" key="9">
    <source>
        <dbReference type="Pfam" id="PF12371"/>
    </source>
</evidence>
<evidence type="ECO:0000256" key="1">
    <source>
        <dbReference type="ARBA" id="ARBA00004479"/>
    </source>
</evidence>
<evidence type="ECO:0000256" key="8">
    <source>
        <dbReference type="SAM" id="SignalP"/>
    </source>
</evidence>
<feature type="region of interest" description="Disordered" evidence="7">
    <location>
        <begin position="1432"/>
        <end position="1465"/>
    </location>
</feature>
<sequence>MGASFLPLMMFTLLWGGVGIVLPFLVPEGATQGLPDTIGSNDPETQQSSESSFLSFHPKYFDFKESHVGVPRLGVVRVDNRLKNENLKLISISGNTVHFHSSFFADKVIGPESNTTFEVVFLSRVEGLVESNLYIHTSKGLFKYYVRGFGMPNPYRLKPLVGARIPVNGSYEPLIMMHNTHDTRIQVVEMFSSGADFHLQLPDELEKDAGSAWAIDPFETKPVMKGSFLGKADGNHTGFIKIRVNSTASTSEYLLLPVEVQVSSEPGMYSPQDSLDFGLLVQSDKPKTLSLFIINAERRPVNIQSVSVKGPPNPAVKIEFRPLVIEPDNSVSTVVALVTFDPSLAQDPKYSHGMIQILSECGKTVTVPFRATVMHGELEYNASSLGFFVKSDHIPPRNFSVLNNFSATVAIYHVAVSHPDLVQVNSFNQTHIIPPGEQKTIFSMKIQRKREICDARNRIEVTVKSNITNIKLPLTCYDGKLQMHMFENGEIDCGRIEMYSTHTEYFSLENKNPVEIRLKSWGSNSSWGHVELVGMQKGVKEDLERIKEFDNLKKSLFLQPGHMAVFSIDIRRPTTEGTFFGEAYVTTDHNQTLRVPFRFAVSKGSVYADTFVFDKVFPGKISCEKLYLGSSYNRTLLLNGIRSRPQNLLWFTPSPSDPEILPMRRSYVGKIHFDPRKYCDSDCYTGFTMESAFGKLWTKAVKLGWEGGELDWDIFSTLQKRFEFVSDTTVSNISVWVDTNEVGGYKILTQVNYIWPRVSSLRPVLFPLTALGNESIVEIPVSNPSSFPLIVQATLASDYGPQWTKYPSGLNTNGWNFSAGENAFKLSGVLSSSSQQNSSTEISEIQLQLFREILGLKDNSPPGVAFVLPPGAKFYLRTSFRPHSKDIANTVILLRNNLTGIEVISAKGRAGTGQLTVGSGTSGSALLFQLTEKLLQACQAEPMNKYVPPQLTVRRSFIARNIGEIPLDIRILEIYPPQNSIWYLAFGGSFSQGDSCEGYGFRILNCHPFTLQPNHTHSIDIAFTPDFTMSKVVRSLRLVDSTGGEFNYSLVAMVPSKMLSICSSVISRPTWEPLLKIFLLIGVVVALIAAALMAYVEAGSIVSNTVVATVRVVPTDVAKNDTKENTTKLDLKAVYDKVENRFKRNQKESAKSVSSNNVSNSSTGTSSNGKNSVVANSVLANNNSALRNRRTKKGGLDYTNNLTVSSKLFDKNSQKSSSPPVEDVTVTSGSPSSNTGIGFSKKDKENSPSSGTGSSSGKKKKSPGAQQNAQTNIQNTSHLPGGKKKGGSIQNVCLVTGNKNSKEQEDTSSTTTESSNSDDFYIPPSSEKKGAGKSQHSQENSTTSQNKSAKKDKSDKKKNENNKGNDGLGSDTSFQKAEDKKSKRKDQTTTDSSKVDGKISPRHDMSLWDSPQYPVGDGLSEMAAQTEAFILHRPNKKSSSTEHLVGNSTGGSSERNPRSSNSPQFSHVMQLTPFQTQQFHSNSNANARHRRPGIIGQSRYNPAVSTGLSPTQPLFQNGHHPAVQTTRQHTPPSRTLSNPNAMPNNVNNWGSDILPDNGCDIWSRKNSLKSGLAQTFSSVAGTSSSNAHGDMPMYSTTGNMMPTFASIFDGFPPSSSPALTNRNAEDGGYFSLGSGGNPPNIQGAAATGSAYGNGNVNPPRNPTNDRSQVFNLGMELFNNLLPMNSAGYDPSTSYRSPVYSSAGRSQVSQAPSGSSATMQNHGATHNYLQRMRSEPGNREDSRTFGGNAKNWNELGYFDGMENMGLMANSSNSSRLLSRASESPAGMESTKPENNGNVTWPSVGSTATSSAALTTGTSGTSDSLSNDRTGLFPDWGPLGSAPANSVQNVSEIWEPNNGITVPNEPKWPTSFENSGASTSSFSDTAAVGSAPRVGLGNIGFRQRNANVPQSHREVEAGLGFNPFTSDIWTHNHGEAGWNASAPPYHYNNHE</sequence>
<feature type="compositionally biased region" description="Low complexity" evidence="7">
    <location>
        <begin position="1307"/>
        <end position="1319"/>
    </location>
</feature>
<evidence type="ECO:0000313" key="13">
    <source>
        <dbReference type="EMBL" id="CAL8071680.1"/>
    </source>
</evidence>
<dbReference type="Pfam" id="PF24499">
    <property type="entry name" value="Ig_TMEM131L_4"/>
    <property type="match status" value="1"/>
</dbReference>
<keyword evidence="4 8" id="KW-0732">Signal</keyword>
<feature type="compositionally biased region" description="Low complexity" evidence="7">
    <location>
        <begin position="1803"/>
        <end position="1823"/>
    </location>
</feature>
<feature type="compositionally biased region" description="Low complexity" evidence="7">
    <location>
        <begin position="1151"/>
        <end position="1186"/>
    </location>
</feature>